<dbReference type="SUPFAM" id="SSF57845">
    <property type="entry name" value="B-box zinc-binding domain"/>
    <property type="match status" value="1"/>
</dbReference>
<dbReference type="GO" id="GO:0008270">
    <property type="term" value="F:zinc ion binding"/>
    <property type="evidence" value="ECO:0007669"/>
    <property type="project" value="UniProtKB-KW"/>
</dbReference>
<evidence type="ECO:0000313" key="8">
    <source>
        <dbReference type="EMBL" id="KAL3890600.1"/>
    </source>
</evidence>
<dbReference type="Pfam" id="PF00097">
    <property type="entry name" value="zf-C3HC4"/>
    <property type="match status" value="1"/>
</dbReference>
<evidence type="ECO:0000259" key="7">
    <source>
        <dbReference type="PROSITE" id="PS50119"/>
    </source>
</evidence>
<dbReference type="InterPro" id="IPR047153">
    <property type="entry name" value="TRIM45/56/19-like"/>
</dbReference>
<name>A0ABD3XWN3_SINWO</name>
<dbReference type="SMART" id="SM00184">
    <property type="entry name" value="RING"/>
    <property type="match status" value="1"/>
</dbReference>
<keyword evidence="2 4" id="KW-0863">Zinc-finger</keyword>
<feature type="domain" description="B box-type" evidence="7">
    <location>
        <begin position="134"/>
        <end position="178"/>
    </location>
</feature>
<dbReference type="Proteomes" id="UP001634394">
    <property type="component" value="Unassembled WGS sequence"/>
</dbReference>
<dbReference type="InterPro" id="IPR013083">
    <property type="entry name" value="Znf_RING/FYVE/PHD"/>
</dbReference>
<evidence type="ECO:0000256" key="4">
    <source>
        <dbReference type="PROSITE-ProRule" id="PRU00024"/>
    </source>
</evidence>
<evidence type="ECO:0000256" key="2">
    <source>
        <dbReference type="ARBA" id="ARBA00022771"/>
    </source>
</evidence>
<keyword evidence="9" id="KW-1185">Reference proteome</keyword>
<accession>A0ABD3XWN3</accession>
<keyword evidence="1" id="KW-0479">Metal-binding</keyword>
<sequence>MATRRQECSICMDSFKNPKLIPCHHSFCHKCLEDYVRANLRNNRFDCPLCRTSAELPKGGVSDFQSNFYIDSENGEKFVCDLCGPKSIACGRCLDCEENLCQSCCHAHERSKVSKHHKIIDLGTLDLEMKGKIRQRIFCEKHPEEEIKLVCQMCEVAICVLCKVLNHDMHASKTVADAAAEVQQSLEITLGTCTERMRRLEVCLQTGIELERRIKDAEREEINAFEKQYSRVISALDQEASRLKSKIIQIYGKLRKKAAAFKEDVQAEIKTCSEASDTVKTIINKGTNFEKIQKGPHLERVIVKAVSKKDPIPTQSFEGKLFSPAAVKPKVLISLIGVVEDSSKLSPVSNMFCLMDSTHFL</sequence>
<feature type="domain" description="RING-type" evidence="6">
    <location>
        <begin position="8"/>
        <end position="51"/>
    </location>
</feature>
<comment type="caution">
    <text evidence="8">The sequence shown here is derived from an EMBL/GenBank/DDBJ whole genome shotgun (WGS) entry which is preliminary data.</text>
</comment>
<evidence type="ECO:0000256" key="3">
    <source>
        <dbReference type="ARBA" id="ARBA00022833"/>
    </source>
</evidence>
<dbReference type="Gene3D" id="3.30.40.10">
    <property type="entry name" value="Zinc/RING finger domain, C3HC4 (zinc finger)"/>
    <property type="match status" value="1"/>
</dbReference>
<keyword evidence="3" id="KW-0862">Zinc</keyword>
<dbReference type="PROSITE" id="PS50089">
    <property type="entry name" value="ZF_RING_2"/>
    <property type="match status" value="1"/>
</dbReference>
<dbReference type="EMBL" id="JBJQND010000001">
    <property type="protein sequence ID" value="KAL3890600.1"/>
    <property type="molecule type" value="Genomic_DNA"/>
</dbReference>
<protein>
    <submittedName>
        <fullName evidence="8">Uncharacterized protein</fullName>
    </submittedName>
</protein>
<dbReference type="PANTHER" id="PTHR25462">
    <property type="entry name" value="BONUS, ISOFORM C-RELATED"/>
    <property type="match status" value="1"/>
</dbReference>
<proteinExistence type="predicted"/>
<dbReference type="InterPro" id="IPR017907">
    <property type="entry name" value="Znf_RING_CS"/>
</dbReference>
<dbReference type="SUPFAM" id="SSF57850">
    <property type="entry name" value="RING/U-box"/>
    <property type="match status" value="1"/>
</dbReference>
<evidence type="ECO:0000256" key="1">
    <source>
        <dbReference type="ARBA" id="ARBA00022723"/>
    </source>
</evidence>
<evidence type="ECO:0000256" key="5">
    <source>
        <dbReference type="SAM" id="Coils"/>
    </source>
</evidence>
<gene>
    <name evidence="8" type="ORF">ACJMK2_002882</name>
</gene>
<dbReference type="Gene3D" id="3.30.160.60">
    <property type="entry name" value="Classic Zinc Finger"/>
    <property type="match status" value="1"/>
</dbReference>
<keyword evidence="5" id="KW-0175">Coiled coil</keyword>
<dbReference type="AlphaFoldDB" id="A0ABD3XWN3"/>
<evidence type="ECO:0000259" key="6">
    <source>
        <dbReference type="PROSITE" id="PS50089"/>
    </source>
</evidence>
<evidence type="ECO:0000313" key="9">
    <source>
        <dbReference type="Proteomes" id="UP001634394"/>
    </source>
</evidence>
<feature type="domain" description="B box-type" evidence="7">
    <location>
        <begin position="75"/>
        <end position="122"/>
    </location>
</feature>
<dbReference type="Pfam" id="PF00643">
    <property type="entry name" value="zf-B_box"/>
    <property type="match status" value="1"/>
</dbReference>
<dbReference type="InterPro" id="IPR018957">
    <property type="entry name" value="Znf_C3HC4_RING-type"/>
</dbReference>
<organism evidence="8 9">
    <name type="scientific">Sinanodonta woodiana</name>
    <name type="common">Chinese pond mussel</name>
    <name type="synonym">Anodonta woodiana</name>
    <dbReference type="NCBI Taxonomy" id="1069815"/>
    <lineage>
        <taxon>Eukaryota</taxon>
        <taxon>Metazoa</taxon>
        <taxon>Spiralia</taxon>
        <taxon>Lophotrochozoa</taxon>
        <taxon>Mollusca</taxon>
        <taxon>Bivalvia</taxon>
        <taxon>Autobranchia</taxon>
        <taxon>Heteroconchia</taxon>
        <taxon>Palaeoheterodonta</taxon>
        <taxon>Unionida</taxon>
        <taxon>Unionoidea</taxon>
        <taxon>Unionidae</taxon>
        <taxon>Unioninae</taxon>
        <taxon>Sinanodonta</taxon>
    </lineage>
</organism>
<dbReference type="PROSITE" id="PS50119">
    <property type="entry name" value="ZF_BBOX"/>
    <property type="match status" value="2"/>
</dbReference>
<dbReference type="PROSITE" id="PS00518">
    <property type="entry name" value="ZF_RING_1"/>
    <property type="match status" value="1"/>
</dbReference>
<dbReference type="PANTHER" id="PTHR25462:SF296">
    <property type="entry name" value="MEIOTIC P26, ISOFORM F"/>
    <property type="match status" value="1"/>
</dbReference>
<reference evidence="8 9" key="1">
    <citation type="submission" date="2024-11" db="EMBL/GenBank/DDBJ databases">
        <title>Chromosome-level genome assembly of the freshwater bivalve Anodonta woodiana.</title>
        <authorList>
            <person name="Chen X."/>
        </authorList>
    </citation>
    <scope>NUCLEOTIDE SEQUENCE [LARGE SCALE GENOMIC DNA]</scope>
    <source>
        <strain evidence="8">MN2024</strain>
        <tissue evidence="8">Gills</tissue>
    </source>
</reference>
<feature type="coiled-coil region" evidence="5">
    <location>
        <begin position="200"/>
        <end position="228"/>
    </location>
</feature>
<dbReference type="InterPro" id="IPR000315">
    <property type="entry name" value="Znf_B-box"/>
</dbReference>
<dbReference type="InterPro" id="IPR001841">
    <property type="entry name" value="Znf_RING"/>
</dbReference>